<dbReference type="AlphaFoldDB" id="A0A0Q2MBK4"/>
<dbReference type="PANTHER" id="PTHR13369:SF0">
    <property type="entry name" value="GLUTATHIONE S-TRANSFERASE C-TERMINAL DOMAIN-CONTAINING PROTEIN"/>
    <property type="match status" value="1"/>
</dbReference>
<name>A0A0Q2MBK4_VIBFU</name>
<dbReference type="GO" id="GO:0008168">
    <property type="term" value="F:methyltransferase activity"/>
    <property type="evidence" value="ECO:0007669"/>
    <property type="project" value="UniProtKB-KW"/>
</dbReference>
<keyword evidence="3" id="KW-1185">Reference proteome</keyword>
<dbReference type="Proteomes" id="UP000051221">
    <property type="component" value="Unassembled WGS sequence"/>
</dbReference>
<keyword evidence="2" id="KW-0808">Transferase</keyword>
<dbReference type="InterPro" id="IPR029063">
    <property type="entry name" value="SAM-dependent_MTases_sf"/>
</dbReference>
<sequence>MRELFLHLDHFLTHTQPLWRFESFHASAQVCVPWAQAYPLLEQWLHGLDEPTIEQLKNSPSELLASLSPLVDGLAEIWQRIQLPPAPLMDCQTSAIESGIPGRKLEQIRRLGGAVVSLHRGQAWLEWCSGKGYLGRVLASKTRQHVTSFEYQTELCERGQQDADALHLPMRFVQGDAFDEQSRACFSAQQHAVALHACGDLHVRLMQYATDASLQAISFSPCCYHLTQSSNYQCLSQLAQTSSLSLTRQELRIPLQETVTGGERVRRHRFEEMSYRLGFDALLKAELGITAYQPVPSIKKSQLSDGFTAFCHWAAQHKGIALPTVDFAHYQYQGEQRFWEMERLSLVQLGFLRLIEMWLVLDKAMYLQERGYQVEVSEFCERTVTPRNILIHAWQA</sequence>
<feature type="domain" description="Methyltransferase" evidence="1">
    <location>
        <begin position="104"/>
        <end position="227"/>
    </location>
</feature>
<evidence type="ECO:0000313" key="2">
    <source>
        <dbReference type="EMBL" id="KQH85441.1"/>
    </source>
</evidence>
<reference evidence="2 3" key="1">
    <citation type="submission" date="2015-08" db="EMBL/GenBank/DDBJ databases">
        <title>Antibacterial properties of a collection of Vibrionaceae strains.</title>
        <authorList>
            <person name="Giubergia S."/>
        </authorList>
    </citation>
    <scope>NUCLEOTIDE SEQUENCE [LARGE SCALE GENOMIC DNA]</scope>
    <source>
        <strain evidence="2 3">S0821</strain>
    </source>
</reference>
<dbReference type="GO" id="GO:0032259">
    <property type="term" value="P:methylation"/>
    <property type="evidence" value="ECO:0007669"/>
    <property type="project" value="UniProtKB-KW"/>
</dbReference>
<dbReference type="Gene3D" id="3.40.50.150">
    <property type="entry name" value="Vaccinia Virus protein VP39"/>
    <property type="match status" value="1"/>
</dbReference>
<dbReference type="RefSeq" id="WP_055466335.1">
    <property type="nucleotide sequence ID" value="NZ_LKHS01000010.1"/>
</dbReference>
<evidence type="ECO:0000259" key="1">
    <source>
        <dbReference type="Pfam" id="PF13679"/>
    </source>
</evidence>
<dbReference type="PANTHER" id="PTHR13369">
    <property type="match status" value="1"/>
</dbReference>
<accession>A0A0Q2MBK4</accession>
<evidence type="ECO:0000313" key="3">
    <source>
        <dbReference type="Proteomes" id="UP000051221"/>
    </source>
</evidence>
<dbReference type="SUPFAM" id="SSF53335">
    <property type="entry name" value="S-adenosyl-L-methionine-dependent methyltransferases"/>
    <property type="match status" value="1"/>
</dbReference>
<comment type="caution">
    <text evidence="2">The sequence shown here is derived from an EMBL/GenBank/DDBJ whole genome shotgun (WGS) entry which is preliminary data.</text>
</comment>
<gene>
    <name evidence="2" type="ORF">AMR76_13125</name>
</gene>
<dbReference type="InterPro" id="IPR025714">
    <property type="entry name" value="Methyltranfer_dom"/>
</dbReference>
<proteinExistence type="predicted"/>
<protein>
    <submittedName>
        <fullName evidence="2">SAM-dependent methyltransferase</fullName>
    </submittedName>
</protein>
<dbReference type="InParanoid" id="A0A0Q2MBK4"/>
<keyword evidence="2" id="KW-0489">Methyltransferase</keyword>
<dbReference type="EMBL" id="LKHS01000010">
    <property type="protein sequence ID" value="KQH85441.1"/>
    <property type="molecule type" value="Genomic_DNA"/>
</dbReference>
<organism evidence="2 3">
    <name type="scientific">Vibrio furnissii</name>
    <dbReference type="NCBI Taxonomy" id="29494"/>
    <lineage>
        <taxon>Bacteria</taxon>
        <taxon>Pseudomonadati</taxon>
        <taxon>Pseudomonadota</taxon>
        <taxon>Gammaproteobacteria</taxon>
        <taxon>Vibrionales</taxon>
        <taxon>Vibrionaceae</taxon>
        <taxon>Vibrio</taxon>
    </lineage>
</organism>
<dbReference type="Pfam" id="PF13679">
    <property type="entry name" value="Methyltransf_32"/>
    <property type="match status" value="1"/>
</dbReference>